<evidence type="ECO:0000256" key="1">
    <source>
        <dbReference type="PIRSR" id="PIRSR006661-1"/>
    </source>
</evidence>
<dbReference type="GO" id="GO:0006163">
    <property type="term" value="P:purine nucleotide metabolic process"/>
    <property type="evidence" value="ECO:0007669"/>
    <property type="project" value="UniProtKB-ARBA"/>
</dbReference>
<dbReference type="NCBIfam" id="TIGR00268">
    <property type="entry name" value="ATP-dependent sacrificial sulfur transferase LarE"/>
    <property type="match status" value="1"/>
</dbReference>
<dbReference type="EMBL" id="CP036280">
    <property type="protein sequence ID" value="QDU70844.1"/>
    <property type="molecule type" value="Genomic_DNA"/>
</dbReference>
<evidence type="ECO:0000259" key="2">
    <source>
        <dbReference type="Pfam" id="PF02540"/>
    </source>
</evidence>
<dbReference type="Gene3D" id="3.40.50.620">
    <property type="entry name" value="HUPs"/>
    <property type="match status" value="1"/>
</dbReference>
<gene>
    <name evidence="3" type="primary">nadE_1</name>
    <name evidence="3" type="ORF">Pan265_06830</name>
</gene>
<dbReference type="InterPro" id="IPR052188">
    <property type="entry name" value="Ni-pincer_cofactor_biosynth"/>
</dbReference>
<reference evidence="3 4" key="1">
    <citation type="submission" date="2019-02" db="EMBL/GenBank/DDBJ databases">
        <title>Deep-cultivation of Planctomycetes and their phenomic and genomic characterization uncovers novel biology.</title>
        <authorList>
            <person name="Wiegand S."/>
            <person name="Jogler M."/>
            <person name="Boedeker C."/>
            <person name="Pinto D."/>
            <person name="Vollmers J."/>
            <person name="Rivas-Marin E."/>
            <person name="Kohn T."/>
            <person name="Peeters S.H."/>
            <person name="Heuer A."/>
            <person name="Rast P."/>
            <person name="Oberbeckmann S."/>
            <person name="Bunk B."/>
            <person name="Jeske O."/>
            <person name="Meyerdierks A."/>
            <person name="Storesund J.E."/>
            <person name="Kallscheuer N."/>
            <person name="Luecker S."/>
            <person name="Lage O.M."/>
            <person name="Pohl T."/>
            <person name="Merkel B.J."/>
            <person name="Hornburger P."/>
            <person name="Mueller R.-W."/>
            <person name="Bruemmer F."/>
            <person name="Labrenz M."/>
            <person name="Spormann A.M."/>
            <person name="Op den Camp H."/>
            <person name="Overmann J."/>
            <person name="Amann R."/>
            <person name="Jetten M.S.M."/>
            <person name="Mascher T."/>
            <person name="Medema M.H."/>
            <person name="Devos D.P."/>
            <person name="Kaster A.-K."/>
            <person name="Ovreas L."/>
            <person name="Rohde M."/>
            <person name="Galperin M.Y."/>
            <person name="Jogler C."/>
        </authorList>
    </citation>
    <scope>NUCLEOTIDE SEQUENCE [LARGE SCALE GENOMIC DNA]</scope>
    <source>
        <strain evidence="3 4">Pan265</strain>
    </source>
</reference>
<evidence type="ECO:0000313" key="4">
    <source>
        <dbReference type="Proteomes" id="UP000320386"/>
    </source>
</evidence>
<dbReference type="InterPro" id="IPR014729">
    <property type="entry name" value="Rossmann-like_a/b/a_fold"/>
</dbReference>
<organism evidence="3 4">
    <name type="scientific">Mucisphaera calidilacus</name>
    <dbReference type="NCBI Taxonomy" id="2527982"/>
    <lineage>
        <taxon>Bacteria</taxon>
        <taxon>Pseudomonadati</taxon>
        <taxon>Planctomycetota</taxon>
        <taxon>Phycisphaerae</taxon>
        <taxon>Phycisphaerales</taxon>
        <taxon>Phycisphaeraceae</taxon>
        <taxon>Mucisphaera</taxon>
    </lineage>
</organism>
<dbReference type="PIRSF" id="PIRSF006661">
    <property type="entry name" value="PP-lp_UCP006661"/>
    <property type="match status" value="1"/>
</dbReference>
<dbReference type="GO" id="GO:0003952">
    <property type="term" value="F:NAD+ synthase (glutamine-hydrolyzing) activity"/>
    <property type="evidence" value="ECO:0007669"/>
    <property type="project" value="UniProtKB-EC"/>
</dbReference>
<dbReference type="SUPFAM" id="SSF52402">
    <property type="entry name" value="Adenine nucleotide alpha hydrolases-like"/>
    <property type="match status" value="1"/>
</dbReference>
<accession>A0A518BV75</accession>
<dbReference type="OrthoDB" id="9776919at2"/>
<evidence type="ECO:0000313" key="3">
    <source>
        <dbReference type="EMBL" id="QDU70844.1"/>
    </source>
</evidence>
<dbReference type="PANTHER" id="PTHR43169">
    <property type="entry name" value="EXSB FAMILY PROTEIN"/>
    <property type="match status" value="1"/>
</dbReference>
<dbReference type="RefSeq" id="WP_145444985.1">
    <property type="nucleotide sequence ID" value="NZ_CP036280.1"/>
</dbReference>
<feature type="domain" description="NAD/GMP synthase" evidence="2">
    <location>
        <begin position="28"/>
        <end position="88"/>
    </location>
</feature>
<dbReference type="Pfam" id="PF02540">
    <property type="entry name" value="NAD_synthase"/>
    <property type="match status" value="1"/>
</dbReference>
<dbReference type="GO" id="GO:0016783">
    <property type="term" value="F:sulfurtransferase activity"/>
    <property type="evidence" value="ECO:0007669"/>
    <property type="project" value="InterPro"/>
</dbReference>
<feature type="active site" description="Nucleophile and sulfur donor" evidence="1">
    <location>
        <position position="185"/>
    </location>
</feature>
<dbReference type="EC" id="6.3.5.1" evidence="3"/>
<keyword evidence="3" id="KW-0436">Ligase</keyword>
<dbReference type="PANTHER" id="PTHR43169:SF2">
    <property type="entry name" value="NAD_GMP SYNTHASE DOMAIN-CONTAINING PROTEIN"/>
    <property type="match status" value="1"/>
</dbReference>
<dbReference type="KEGG" id="mcad:Pan265_06830"/>
<dbReference type="CDD" id="cd01990">
    <property type="entry name" value="LarE-like"/>
    <property type="match status" value="1"/>
</dbReference>
<sequence>MTTAQTPKKPGVAERLAALERAIHDRGSLLVAFSGGIDSSLIAAVGRRVLGPDHCQAAIGDSLSLPRRELEAARSLAQQLEIRLTVIEPTEQNDPNYQANAGDRCFYCKSNLYEHLIPLAEQLGLAHIANGTNLDDLGDHRPGLRAAREASIVSPLVDAGLDKQDVRDIARHLGLPNHDKPASACLASRIPYGTEVTPERLAQVEQAENALADLGFTGFRVRHHDTIARIELPIDQLPQILDAELRERVSTALHDAGFTYIAIDLDGFRSGSGNILLTHNGNRLG</sequence>
<protein>
    <submittedName>
        <fullName evidence="3">NH(3)-dependent NAD(+) synthetase</fullName>
        <ecNumber evidence="3">6.3.5.1</ecNumber>
    </submittedName>
</protein>
<dbReference type="Proteomes" id="UP000320386">
    <property type="component" value="Chromosome"/>
</dbReference>
<keyword evidence="4" id="KW-1185">Reference proteome</keyword>
<proteinExistence type="predicted"/>
<name>A0A518BV75_9BACT</name>
<dbReference type="InterPro" id="IPR005232">
    <property type="entry name" value="LarE"/>
</dbReference>
<dbReference type="AlphaFoldDB" id="A0A518BV75"/>
<dbReference type="InterPro" id="IPR022310">
    <property type="entry name" value="NAD/GMP_synthase"/>
</dbReference>